<gene>
    <name evidence="1" type="ORF">BJ992_000615</name>
</gene>
<evidence type="ECO:0000313" key="1">
    <source>
        <dbReference type="EMBL" id="MBB6471184.1"/>
    </source>
</evidence>
<dbReference type="AlphaFoldDB" id="A0A7X0M5Q0"/>
<proteinExistence type="predicted"/>
<sequence>MLFNQRMKAERAWRAPYELSSRIGGMGPDKILVLPLPVFTERFASPFAIHPFKFAMAENTYRAAEIVSADYDGDARNIWTDVTASQFTARLQRFPGIGAGKARVALFVATVALGIRVRADSGFYSIKSCGSLAALYHPVHQPLLVN</sequence>
<protein>
    <recommendedName>
        <fullName evidence="3">HhH-GPD domain-containing protein</fullName>
    </recommendedName>
</protein>
<keyword evidence="2" id="KW-1185">Reference proteome</keyword>
<dbReference type="EMBL" id="JACHIU010000001">
    <property type="protein sequence ID" value="MBB6471184.1"/>
    <property type="molecule type" value="Genomic_DNA"/>
</dbReference>
<comment type="caution">
    <text evidence="1">The sequence shown here is derived from an EMBL/GenBank/DDBJ whole genome shotgun (WGS) entry which is preliminary data.</text>
</comment>
<dbReference type="RefSeq" id="WP_184978432.1">
    <property type="nucleotide sequence ID" value="NZ_BAAALO010000028.1"/>
</dbReference>
<accession>A0A7X0M5Q0</accession>
<evidence type="ECO:0000313" key="2">
    <source>
        <dbReference type="Proteomes" id="UP000555564"/>
    </source>
</evidence>
<organism evidence="1 2">
    <name type="scientific">Sphaerisporangium rubeum</name>
    <dbReference type="NCBI Taxonomy" id="321317"/>
    <lineage>
        <taxon>Bacteria</taxon>
        <taxon>Bacillati</taxon>
        <taxon>Actinomycetota</taxon>
        <taxon>Actinomycetes</taxon>
        <taxon>Streptosporangiales</taxon>
        <taxon>Streptosporangiaceae</taxon>
        <taxon>Sphaerisporangium</taxon>
    </lineage>
</organism>
<evidence type="ECO:0008006" key="3">
    <source>
        <dbReference type="Google" id="ProtNLM"/>
    </source>
</evidence>
<name>A0A7X0M5Q0_9ACTN</name>
<reference evidence="1 2" key="1">
    <citation type="submission" date="2020-08" db="EMBL/GenBank/DDBJ databases">
        <title>Sequencing the genomes of 1000 actinobacteria strains.</title>
        <authorList>
            <person name="Klenk H.-P."/>
        </authorList>
    </citation>
    <scope>NUCLEOTIDE SEQUENCE [LARGE SCALE GENOMIC DNA]</scope>
    <source>
        <strain evidence="1 2">DSM 44936</strain>
    </source>
</reference>
<dbReference type="Proteomes" id="UP000555564">
    <property type="component" value="Unassembled WGS sequence"/>
</dbReference>